<evidence type="ECO:0000256" key="2">
    <source>
        <dbReference type="ARBA" id="ARBA00023002"/>
    </source>
</evidence>
<dbReference type="PRINTS" id="PR00411">
    <property type="entry name" value="PNDRDTASEI"/>
</dbReference>
<feature type="domain" description="SoxA A3" evidence="6">
    <location>
        <begin position="483"/>
        <end position="576"/>
    </location>
</feature>
<evidence type="ECO:0000313" key="8">
    <source>
        <dbReference type="Proteomes" id="UP001500051"/>
    </source>
</evidence>
<dbReference type="Pfam" id="PF12831">
    <property type="entry name" value="FAD_oxidored"/>
    <property type="match status" value="1"/>
</dbReference>
<comment type="caution">
    <text evidence="7">The sequence shown here is derived from an EMBL/GenBank/DDBJ whole genome shotgun (WGS) entry which is preliminary data.</text>
</comment>
<keyword evidence="2 3" id="KW-0560">Oxidoreductase</keyword>
<dbReference type="SUPFAM" id="SSF51905">
    <property type="entry name" value="FAD/NAD(P)-binding domain"/>
    <property type="match status" value="1"/>
</dbReference>
<organism evidence="7 8">
    <name type="scientific">Microlunatus aurantiacus</name>
    <dbReference type="NCBI Taxonomy" id="446786"/>
    <lineage>
        <taxon>Bacteria</taxon>
        <taxon>Bacillati</taxon>
        <taxon>Actinomycetota</taxon>
        <taxon>Actinomycetes</taxon>
        <taxon>Propionibacteriales</taxon>
        <taxon>Propionibacteriaceae</taxon>
        <taxon>Microlunatus</taxon>
    </lineage>
</organism>
<keyword evidence="3" id="KW-0963">Cytoplasm</keyword>
<proteinExistence type="inferred from homology"/>
<dbReference type="Gene3D" id="3.50.50.60">
    <property type="entry name" value="FAD/NAD(P)-binding domain"/>
    <property type="match status" value="1"/>
</dbReference>
<evidence type="ECO:0000256" key="1">
    <source>
        <dbReference type="ARBA" id="ARBA00008609"/>
    </source>
</evidence>
<dbReference type="PANTHER" id="PTHR43757:SF2">
    <property type="entry name" value="AMINOMETHYLTRANSFERASE, MITOCHONDRIAL"/>
    <property type="match status" value="1"/>
</dbReference>
<dbReference type="Pfam" id="PF01571">
    <property type="entry name" value="GCV_T"/>
    <property type="match status" value="1"/>
</dbReference>
<dbReference type="InterPro" id="IPR028896">
    <property type="entry name" value="GcvT/YgfZ/DmdA"/>
</dbReference>
<dbReference type="PANTHER" id="PTHR43757">
    <property type="entry name" value="AMINOMETHYLTRANSFERASE"/>
    <property type="match status" value="1"/>
</dbReference>
<dbReference type="PRINTS" id="PR00368">
    <property type="entry name" value="FADPNR"/>
</dbReference>
<feature type="domain" description="Aminomethyltransferase C-terminal" evidence="5">
    <location>
        <begin position="881"/>
        <end position="969"/>
    </location>
</feature>
<dbReference type="InterPro" id="IPR006222">
    <property type="entry name" value="GCVT_N"/>
</dbReference>
<comment type="cofactor">
    <cofactor evidence="3">
        <name>NAD(+)</name>
        <dbReference type="ChEBI" id="CHEBI:57540"/>
    </cofactor>
    <text evidence="3">Binds 1 NAD(+) per subunit.</text>
</comment>
<dbReference type="Pfam" id="PF17806">
    <property type="entry name" value="SO_alpha_A3"/>
    <property type="match status" value="1"/>
</dbReference>
<dbReference type="InterPro" id="IPR042204">
    <property type="entry name" value="2Fe-2S-bd_N"/>
</dbReference>
<comment type="similarity">
    <text evidence="1 3">Belongs to the GcvT family.</text>
</comment>
<comment type="subcellular location">
    <subcellularLocation>
        <location evidence="3">Cytoplasm</location>
    </subcellularLocation>
</comment>
<dbReference type="Pfam" id="PF13510">
    <property type="entry name" value="Fer2_4"/>
    <property type="match status" value="1"/>
</dbReference>
<keyword evidence="8" id="KW-1185">Reference proteome</keyword>
<dbReference type="InterPro" id="IPR041117">
    <property type="entry name" value="SoxA_A3"/>
</dbReference>
<keyword evidence="3" id="KW-0520">NAD</keyword>
<dbReference type="SUPFAM" id="SSF101790">
    <property type="entry name" value="Aminomethyltransferase beta-barrel domain"/>
    <property type="match status" value="1"/>
</dbReference>
<dbReference type="Pfam" id="PF08669">
    <property type="entry name" value="GCV_T_C"/>
    <property type="match status" value="1"/>
</dbReference>
<dbReference type="RefSeq" id="WP_344811733.1">
    <property type="nucleotide sequence ID" value="NZ_BAAAYX010000003.1"/>
</dbReference>
<protein>
    <recommendedName>
        <fullName evidence="3">Sarcosine oxidase subunit alpha</fullName>
        <ecNumber evidence="3">1.5.3.24</ecNumber>
    </recommendedName>
</protein>
<name>A0ABP7D546_9ACTN</name>
<comment type="catalytic activity">
    <reaction evidence="3">
        <text>sarcosine + (6S)-5,6,7,8-tetrahydrofolate + O2 = (6R)-5,10-methylene-5,6,7,8-tetrahydrofolate + glycine + H2O2</text>
        <dbReference type="Rhea" id="RHEA:70455"/>
        <dbReference type="ChEBI" id="CHEBI:15379"/>
        <dbReference type="ChEBI" id="CHEBI:15636"/>
        <dbReference type="ChEBI" id="CHEBI:16240"/>
        <dbReference type="ChEBI" id="CHEBI:57305"/>
        <dbReference type="ChEBI" id="CHEBI:57433"/>
        <dbReference type="ChEBI" id="CHEBI:57453"/>
        <dbReference type="EC" id="1.5.3.24"/>
    </reaction>
</comment>
<accession>A0ABP7D546</accession>
<evidence type="ECO:0000259" key="6">
    <source>
        <dbReference type="Pfam" id="PF17806"/>
    </source>
</evidence>
<dbReference type="InterPro" id="IPR036188">
    <property type="entry name" value="FAD/NAD-bd_sf"/>
</dbReference>
<dbReference type="EMBL" id="BAAAYX010000003">
    <property type="protein sequence ID" value="GAA3699742.1"/>
    <property type="molecule type" value="Genomic_DNA"/>
</dbReference>
<dbReference type="InterPro" id="IPR013977">
    <property type="entry name" value="GcvT_C"/>
</dbReference>
<dbReference type="InterPro" id="IPR029043">
    <property type="entry name" value="GcvT/YgfZ_C"/>
</dbReference>
<keyword evidence="3" id="KW-0547">Nucleotide-binding</keyword>
<sequence>MTAPSHRLASGGRIDRAVEIGFTVDGRSYLGHPGDTLASALLAAGVIETGPSIYLGRPRGIVAAGIEEPNALVDVRRPGQSVSEPMVPATVLELVDGLEARYLSGVGTLDPADDTSVYDKAYVHTDVLVVGGGPTGLSAARAAAATGARVILADDQPELGGSLLSQPNAVVDDLPAADWLSRIERDLAVEPEVTLLSRTSVLGSYDANYVVAVQSRTDHLGAAGRDLRGVSRQRLWHVRAQQVIIATGAHERPLVFADNDRPGVMLASAVRAYLNRYGVAAGRRVAVATTNDSAYAMLSELAAAGVEVAVVADARSELSDVARAARTSGIEVVASATVIGTSGAPSVTAAQICAIDETGVPVGVPTEVDCDLVAVSGGWSPVVHLHSQRQGALRWDDDLVAFVPTGEVSGQQVAGAARGVGALDDCVTDGARAGIAAAFLAGFVSEAGSRALSDPAPPSAEAPTRALWVVPGADGELSHLDAHFVDLQRDQTVADVLRATGAGLRSVEHIKRYTSISTANDQGKTSAVNAIGVIATALVGVRPGANGPDVVGPGAVGTTTYRAPYAPVAFAALAGRDRGDLFDPARLTPIHHWHVAAGAEFESVGQWLRPWYYPRPGESMDEAVLRECAAVRTSVGMMDATTLGKIEIAGADAGEFLNRIYTNAFAKLAPGSARYGVMCTPDGMIFDDGVTLRLDQRRFFMTTTTGGAARVLDWLEDWHQTEWADLDVIVTSVTEQWTTVAVVGPKSRAVIAALAPDLDVSNEAFGFMTFTETTLASGIPARVCRISFSGELAFEVNVSGWYGAQVWEDIHDAGAPFGITPYGTETMHVLRAEKGYPIVGQDTDGSVTPQDAGMGWVVSKTKEFLGKRSFTRSDTARPDRKHLVSVLPVDPTLRLPEGTQLIAQTSTVEGLRPVPMLGHVTSSYHSAALGRSFALALIKNGRNLIGRTLTAAVGDELVDVVVAETVLYDPEGKRRDG</sequence>
<dbReference type="Gene3D" id="3.30.1360.120">
    <property type="entry name" value="Probable tRNA modification gtpase trme, domain 1"/>
    <property type="match status" value="1"/>
</dbReference>
<dbReference type="PIRSF" id="PIRSF037980">
    <property type="entry name" value="SoxA"/>
    <property type="match status" value="1"/>
</dbReference>
<evidence type="ECO:0000259" key="5">
    <source>
        <dbReference type="Pfam" id="PF08669"/>
    </source>
</evidence>
<dbReference type="InterPro" id="IPR006277">
    <property type="entry name" value="Sarcosine_oxidase_asu"/>
</dbReference>
<dbReference type="InterPro" id="IPR027266">
    <property type="entry name" value="TrmE/GcvT-like"/>
</dbReference>
<reference evidence="8" key="1">
    <citation type="journal article" date="2019" name="Int. J. Syst. Evol. Microbiol.">
        <title>The Global Catalogue of Microorganisms (GCM) 10K type strain sequencing project: providing services to taxonomists for standard genome sequencing and annotation.</title>
        <authorList>
            <consortium name="The Broad Institute Genomics Platform"/>
            <consortium name="The Broad Institute Genome Sequencing Center for Infectious Disease"/>
            <person name="Wu L."/>
            <person name="Ma J."/>
        </authorList>
    </citation>
    <scope>NUCLEOTIDE SEQUENCE [LARGE SCALE GENOMIC DNA]</scope>
    <source>
        <strain evidence="8">JCM 16548</strain>
    </source>
</reference>
<dbReference type="Proteomes" id="UP001500051">
    <property type="component" value="Unassembled WGS sequence"/>
</dbReference>
<dbReference type="Gene3D" id="3.10.20.440">
    <property type="entry name" value="2Fe-2S iron-sulphur cluster binding domain, sarcosine oxidase, alpha subunit, N-terminal domain"/>
    <property type="match status" value="1"/>
</dbReference>
<feature type="domain" description="GCVT N-terminal" evidence="4">
    <location>
        <begin position="590"/>
        <end position="862"/>
    </location>
</feature>
<evidence type="ECO:0000259" key="4">
    <source>
        <dbReference type="Pfam" id="PF01571"/>
    </source>
</evidence>
<gene>
    <name evidence="7" type="ORF">GCM10022204_15470</name>
</gene>
<evidence type="ECO:0000256" key="3">
    <source>
        <dbReference type="PIRNR" id="PIRNR037980"/>
    </source>
</evidence>
<evidence type="ECO:0000313" key="7">
    <source>
        <dbReference type="EMBL" id="GAA3699742.1"/>
    </source>
</evidence>
<dbReference type="EC" id="1.5.3.24" evidence="3"/>
<dbReference type="SUPFAM" id="SSF103025">
    <property type="entry name" value="Folate-binding domain"/>
    <property type="match status" value="1"/>
</dbReference>